<organism evidence="4 6">
    <name type="scientific">Pedobacter alluvionis</name>
    <dbReference type="NCBI Taxonomy" id="475253"/>
    <lineage>
        <taxon>Bacteria</taxon>
        <taxon>Pseudomonadati</taxon>
        <taxon>Bacteroidota</taxon>
        <taxon>Sphingobacteriia</taxon>
        <taxon>Sphingobacteriales</taxon>
        <taxon>Sphingobacteriaceae</taxon>
        <taxon>Pedobacter</taxon>
    </lineage>
</organism>
<dbReference type="Gene3D" id="3.40.50.1820">
    <property type="entry name" value="alpha/beta hydrolase"/>
    <property type="match status" value="1"/>
</dbReference>
<feature type="domain" description="Xaa-Pro dipeptidyl-peptidase-like" evidence="2">
    <location>
        <begin position="48"/>
        <end position="307"/>
    </location>
</feature>
<reference evidence="5 7" key="2">
    <citation type="submission" date="2019-03" db="EMBL/GenBank/DDBJ databases">
        <authorList>
            <person name="He R.-H."/>
        </authorList>
    </citation>
    <scope>NUCLEOTIDE SEQUENCE [LARGE SCALE GENOMIC DNA]</scope>
    <source>
        <strain evidence="5 7">DSM 19624</strain>
    </source>
</reference>
<dbReference type="Gene3D" id="2.60.120.260">
    <property type="entry name" value="Galactose-binding domain-like"/>
    <property type="match status" value="1"/>
</dbReference>
<dbReference type="NCBIfam" id="TIGR00976">
    <property type="entry name" value="CocE_NonD"/>
    <property type="match status" value="1"/>
</dbReference>
<dbReference type="EMBL" id="RCCK01000015">
    <property type="protein sequence ID" value="RLJ72017.1"/>
    <property type="molecule type" value="Genomic_DNA"/>
</dbReference>
<dbReference type="AlphaFoldDB" id="A0A497XS03"/>
<dbReference type="SUPFAM" id="SSF49785">
    <property type="entry name" value="Galactose-binding domain-like"/>
    <property type="match status" value="1"/>
</dbReference>
<protein>
    <submittedName>
        <fullName evidence="5">CocE/NonD family hydrolase</fullName>
    </submittedName>
</protein>
<dbReference type="Pfam" id="PF08530">
    <property type="entry name" value="PepX_C"/>
    <property type="match status" value="1"/>
</dbReference>
<feature type="domain" description="Xaa-Pro dipeptidyl-peptidase C-terminal" evidence="3">
    <location>
        <begin position="361"/>
        <end position="549"/>
    </location>
</feature>
<dbReference type="RefSeq" id="WP_121287677.1">
    <property type="nucleotide sequence ID" value="NZ_RCCK01000015.1"/>
</dbReference>
<dbReference type="Pfam" id="PF02129">
    <property type="entry name" value="Peptidase_S15"/>
    <property type="match status" value="1"/>
</dbReference>
<evidence type="ECO:0000313" key="4">
    <source>
        <dbReference type="EMBL" id="RLJ72017.1"/>
    </source>
</evidence>
<evidence type="ECO:0000259" key="3">
    <source>
        <dbReference type="Pfam" id="PF08530"/>
    </source>
</evidence>
<dbReference type="Proteomes" id="UP000273898">
    <property type="component" value="Unassembled WGS sequence"/>
</dbReference>
<dbReference type="OrthoDB" id="319764at2"/>
<proteinExistence type="predicted"/>
<keyword evidence="1 5" id="KW-0378">Hydrolase</keyword>
<gene>
    <name evidence="4" type="ORF">BCL90_4844</name>
    <name evidence="5" type="ORF">E3V97_21970</name>
</gene>
<dbReference type="Proteomes" id="UP000297429">
    <property type="component" value="Unassembled WGS sequence"/>
</dbReference>
<dbReference type="Gene3D" id="1.10.3020.10">
    <property type="entry name" value="alpha-amino acid ester hydrolase ( Helical cap domain)"/>
    <property type="match status" value="1"/>
</dbReference>
<dbReference type="SUPFAM" id="SSF53474">
    <property type="entry name" value="alpha/beta-Hydrolases"/>
    <property type="match status" value="1"/>
</dbReference>
<evidence type="ECO:0000313" key="7">
    <source>
        <dbReference type="Proteomes" id="UP000297429"/>
    </source>
</evidence>
<name>A0A497XS03_9SPHI</name>
<comment type="caution">
    <text evidence="4">The sequence shown here is derived from an EMBL/GenBank/DDBJ whole genome shotgun (WGS) entry which is preliminary data.</text>
</comment>
<dbReference type="InterPro" id="IPR005674">
    <property type="entry name" value="CocE/Ser_esterase"/>
</dbReference>
<evidence type="ECO:0000256" key="1">
    <source>
        <dbReference type="ARBA" id="ARBA00022801"/>
    </source>
</evidence>
<dbReference type="InterPro" id="IPR000383">
    <property type="entry name" value="Xaa-Pro-like_dom"/>
</dbReference>
<dbReference type="EMBL" id="SOPX01000005">
    <property type="protein sequence ID" value="TFB28791.1"/>
    <property type="molecule type" value="Genomic_DNA"/>
</dbReference>
<evidence type="ECO:0000313" key="6">
    <source>
        <dbReference type="Proteomes" id="UP000273898"/>
    </source>
</evidence>
<reference evidence="4 6" key="1">
    <citation type="submission" date="2018-10" db="EMBL/GenBank/DDBJ databases">
        <title>Genomic Encyclopedia of Archaeal and Bacterial Type Strains, Phase II (KMG-II): from individual species to whole genera.</title>
        <authorList>
            <person name="Goeker M."/>
        </authorList>
    </citation>
    <scope>NUCLEOTIDE SEQUENCE [LARGE SCALE GENOMIC DNA]</scope>
    <source>
        <strain evidence="4 6">DSM 19624</strain>
    </source>
</reference>
<dbReference type="GO" id="GO:0008239">
    <property type="term" value="F:dipeptidyl-peptidase activity"/>
    <property type="evidence" value="ECO:0007669"/>
    <property type="project" value="InterPro"/>
</dbReference>
<dbReference type="InterPro" id="IPR013736">
    <property type="entry name" value="Xaa-Pro_dipept_C"/>
</dbReference>
<dbReference type="InterPro" id="IPR029058">
    <property type="entry name" value="AB_hydrolase_fold"/>
</dbReference>
<sequence>MKINLVKLGVAVLCLIIGVETFAQQKLTLPDSSNYIINDSVMIKTKYGITLSAVVVRKKGMPQKLPAALFYFIYSNTNRSLMEARYAADHGYVGIVADARGKRLSPDMPVPYEYETKDVNAVIDWITQQSWSDGRVGMYGGSYSGFAQWAAAKHLHPALKTIVPYVAAIPGLGLPMENNVFLTANYQWAFYITNNKYTDDEVNNDKVRWRNMRFNWWDSGAAYNKIDSVDGTPNPLLQKWLSHPDYDTYWQSMVPYGSDFKHINIPVLSITGYYDDGQVSALEYLREHYKYNPSAEHYLIIGPYDHFGSQIGGLARLRGYEVDSIALINTREMTFQWLDYILKGGKKPALLKDKINFEVMGANKWNHASSLAKMEDYHIRFYLDSTKNGMMLSEQKPVKKVFMHQQVDLADRTKFYNDYYPDPIIKKEIDRSNGLFFITKPINQAVSVSGALEGQLKAIINKKDMDVGLILYEITPSGKYFQLSYYLGRASYAHDMSKRTLLKPGKLETIPFYRSRVFSKQLQKGSRLLLVLNIDKNPFAQINYGTGKDVSKETIKDAGPPLEIKWSTQSFIELGLSADVEGLFK</sequence>
<evidence type="ECO:0000313" key="5">
    <source>
        <dbReference type="EMBL" id="TFB28791.1"/>
    </source>
</evidence>
<dbReference type="InterPro" id="IPR008979">
    <property type="entry name" value="Galactose-bd-like_sf"/>
</dbReference>
<evidence type="ECO:0000259" key="2">
    <source>
        <dbReference type="Pfam" id="PF02129"/>
    </source>
</evidence>
<accession>A0A497XS03</accession>
<keyword evidence="7" id="KW-1185">Reference proteome</keyword>